<dbReference type="InterPro" id="IPR050090">
    <property type="entry name" value="Tyrosine_recombinase_XerCD"/>
</dbReference>
<feature type="domain" description="Tyr recombinase" evidence="6">
    <location>
        <begin position="235"/>
        <end position="429"/>
    </location>
</feature>
<evidence type="ECO:0000313" key="9">
    <source>
        <dbReference type="Proteomes" id="UP000321456"/>
    </source>
</evidence>
<evidence type="ECO:0000256" key="2">
    <source>
        <dbReference type="ARBA" id="ARBA00022908"/>
    </source>
</evidence>
<dbReference type="InterPro" id="IPR013762">
    <property type="entry name" value="Integrase-like_cat_sf"/>
</dbReference>
<dbReference type="Pfam" id="PF00589">
    <property type="entry name" value="Phage_integrase"/>
    <property type="match status" value="1"/>
</dbReference>
<dbReference type="GO" id="GO:0015074">
    <property type="term" value="P:DNA integration"/>
    <property type="evidence" value="ECO:0007669"/>
    <property type="project" value="UniProtKB-KW"/>
</dbReference>
<evidence type="ECO:0000259" key="7">
    <source>
        <dbReference type="PROSITE" id="PS51900"/>
    </source>
</evidence>
<keyword evidence="2" id="KW-0229">DNA integration</keyword>
<evidence type="ECO:0000256" key="1">
    <source>
        <dbReference type="ARBA" id="ARBA00008857"/>
    </source>
</evidence>
<dbReference type="Gene3D" id="1.10.150.130">
    <property type="match status" value="1"/>
</dbReference>
<dbReference type="InterPro" id="IPR044068">
    <property type="entry name" value="CB"/>
</dbReference>
<name>A0A5C8V561_9FLAO</name>
<dbReference type="RefSeq" id="WP_147740734.1">
    <property type="nucleotide sequence ID" value="NZ_VRUR01000001.1"/>
</dbReference>
<dbReference type="Proteomes" id="UP000321456">
    <property type="component" value="Unassembled WGS sequence"/>
</dbReference>
<sequence length="432" mass="50438">MDIIKKRLGEKHVNEYVNIISKFAIKMYSEPRLYIPKEVNKDGSLGTPSLKKRWYVYYYFRDPSTGQMSKQPFKVYKGLNRLKTVSQRKAAGKMLVNVTKRLLSENYNPYDLNSASKNAKDIISVRMAFEGALENKRNYLKPNTFDSYEDYLNMFLHWCDKKGLSKISITKLEEEHVISYFNYLGRKKPTGKGLMPTSVHNHKLNLSAIMSSMQKSKLIGHNFIKDIETKKNKPLKNAPFTLEEIGRIKKVLANQNPPFLYNFIQFLFYSFMRNREILSTKVRNVNMVSKTISIETKGDRVSHILMVEPLYQLLKQWNIEQCPGHFDLFTPKGVPGIWDVSIKQKVDSISKNFAKIREELNIDAHKKTYSFRHNAAVDLFKSFVEQGFTENEAIQQLMKITRHKDESALRNYLRDIGAILPKDWTKHYNISF</sequence>
<evidence type="ECO:0000256" key="3">
    <source>
        <dbReference type="ARBA" id="ARBA00023125"/>
    </source>
</evidence>
<dbReference type="GO" id="GO:0006310">
    <property type="term" value="P:DNA recombination"/>
    <property type="evidence" value="ECO:0007669"/>
    <property type="project" value="UniProtKB-KW"/>
</dbReference>
<dbReference type="GO" id="GO:0003677">
    <property type="term" value="F:DNA binding"/>
    <property type="evidence" value="ECO:0007669"/>
    <property type="project" value="UniProtKB-UniRule"/>
</dbReference>
<evidence type="ECO:0000259" key="6">
    <source>
        <dbReference type="PROSITE" id="PS51898"/>
    </source>
</evidence>
<comment type="similarity">
    <text evidence="1">Belongs to the 'phage' integrase family.</text>
</comment>
<evidence type="ECO:0000256" key="5">
    <source>
        <dbReference type="PROSITE-ProRule" id="PRU01248"/>
    </source>
</evidence>
<evidence type="ECO:0000313" key="8">
    <source>
        <dbReference type="EMBL" id="TXN36901.1"/>
    </source>
</evidence>
<evidence type="ECO:0000256" key="4">
    <source>
        <dbReference type="ARBA" id="ARBA00023172"/>
    </source>
</evidence>
<dbReference type="Gene3D" id="1.10.443.10">
    <property type="entry name" value="Intergrase catalytic core"/>
    <property type="match status" value="1"/>
</dbReference>
<keyword evidence="3 5" id="KW-0238">DNA-binding</keyword>
<dbReference type="PANTHER" id="PTHR30349:SF64">
    <property type="entry name" value="PROPHAGE INTEGRASE INTD-RELATED"/>
    <property type="match status" value="1"/>
</dbReference>
<organism evidence="8 9">
    <name type="scientific">Flagellimonas hymeniacidonis</name>
    <dbReference type="NCBI Taxonomy" id="2603628"/>
    <lineage>
        <taxon>Bacteria</taxon>
        <taxon>Pseudomonadati</taxon>
        <taxon>Bacteroidota</taxon>
        <taxon>Flavobacteriia</taxon>
        <taxon>Flavobacteriales</taxon>
        <taxon>Flavobacteriaceae</taxon>
        <taxon>Flagellimonas</taxon>
    </lineage>
</organism>
<dbReference type="InterPro" id="IPR010998">
    <property type="entry name" value="Integrase_recombinase_N"/>
</dbReference>
<proteinExistence type="inferred from homology"/>
<dbReference type="SUPFAM" id="SSF56349">
    <property type="entry name" value="DNA breaking-rejoining enzymes"/>
    <property type="match status" value="1"/>
</dbReference>
<dbReference type="InterPro" id="IPR011010">
    <property type="entry name" value="DNA_brk_join_enz"/>
</dbReference>
<comment type="caution">
    <text evidence="8">The sequence shown here is derived from an EMBL/GenBank/DDBJ whole genome shotgun (WGS) entry which is preliminary data.</text>
</comment>
<dbReference type="PANTHER" id="PTHR30349">
    <property type="entry name" value="PHAGE INTEGRASE-RELATED"/>
    <property type="match status" value="1"/>
</dbReference>
<accession>A0A5C8V561</accession>
<reference evidence="8 9" key="1">
    <citation type="submission" date="2019-08" db="EMBL/GenBank/DDBJ databases">
        <title>Professor.</title>
        <authorList>
            <person name="Park J.S."/>
        </authorList>
    </citation>
    <scope>NUCLEOTIDE SEQUENCE [LARGE SCALE GENOMIC DNA]</scope>
    <source>
        <strain evidence="8 9">176CP5-101</strain>
    </source>
</reference>
<dbReference type="PROSITE" id="PS51900">
    <property type="entry name" value="CB"/>
    <property type="match status" value="1"/>
</dbReference>
<keyword evidence="4" id="KW-0233">DNA recombination</keyword>
<dbReference type="EMBL" id="VRUR01000001">
    <property type="protein sequence ID" value="TXN36901.1"/>
    <property type="molecule type" value="Genomic_DNA"/>
</dbReference>
<feature type="domain" description="Core-binding (CB)" evidence="7">
    <location>
        <begin position="127"/>
        <end position="214"/>
    </location>
</feature>
<dbReference type="InterPro" id="IPR002104">
    <property type="entry name" value="Integrase_catalytic"/>
</dbReference>
<protein>
    <submittedName>
        <fullName evidence="8">Tyrosine-type recombinase/integrase</fullName>
    </submittedName>
</protein>
<keyword evidence="9" id="KW-1185">Reference proteome</keyword>
<gene>
    <name evidence="8" type="ORF">FVB32_01030</name>
</gene>
<dbReference type="AlphaFoldDB" id="A0A5C8V561"/>
<dbReference type="PROSITE" id="PS51898">
    <property type="entry name" value="TYR_RECOMBINASE"/>
    <property type="match status" value="1"/>
</dbReference>